<evidence type="ECO:0000313" key="1">
    <source>
        <dbReference type="EMBL" id="CAL4075232.1"/>
    </source>
</evidence>
<dbReference type="SUPFAM" id="SSF52266">
    <property type="entry name" value="SGNH hydrolase"/>
    <property type="match status" value="1"/>
</dbReference>
<organism evidence="1 2">
    <name type="scientific">Meganyctiphanes norvegica</name>
    <name type="common">Northern krill</name>
    <name type="synonym">Thysanopoda norvegica</name>
    <dbReference type="NCBI Taxonomy" id="48144"/>
    <lineage>
        <taxon>Eukaryota</taxon>
        <taxon>Metazoa</taxon>
        <taxon>Ecdysozoa</taxon>
        <taxon>Arthropoda</taxon>
        <taxon>Crustacea</taxon>
        <taxon>Multicrustacea</taxon>
        <taxon>Malacostraca</taxon>
        <taxon>Eumalacostraca</taxon>
        <taxon>Eucarida</taxon>
        <taxon>Euphausiacea</taxon>
        <taxon>Euphausiidae</taxon>
        <taxon>Meganyctiphanes</taxon>
    </lineage>
</organism>
<dbReference type="InterPro" id="IPR036514">
    <property type="entry name" value="SGNH_hydro_sf"/>
</dbReference>
<dbReference type="AlphaFoldDB" id="A0AAV2QAD7"/>
<name>A0AAV2QAD7_MEGNR</name>
<sequence>MAVAIPHPQYIVTLNRLEFQLLHQGLLDGFLLTWLGDSHARNIAQRNFRNHGPFPVRPTIRFVGRGGRTIKSFKDNQLEEALGVLPRSPLQRVAIVFLGSNDIDVATWPADVPKNMAANDLLSLRVQLLNSYDHVFVVGIPERDTCRGRNPELVHQLSLKCNQRLNNVLRGWYIKLPKQCFNYEEERRFTVDGIHFTTGMYDFILRFIQFKLLAIMSGDAQFINIV</sequence>
<proteinExistence type="predicted"/>
<evidence type="ECO:0000313" key="2">
    <source>
        <dbReference type="Proteomes" id="UP001497623"/>
    </source>
</evidence>
<dbReference type="EMBL" id="CAXKWB010004759">
    <property type="protein sequence ID" value="CAL4075232.1"/>
    <property type="molecule type" value="Genomic_DNA"/>
</dbReference>
<gene>
    <name evidence="1" type="ORF">MNOR_LOCUS9728</name>
</gene>
<evidence type="ECO:0008006" key="3">
    <source>
        <dbReference type="Google" id="ProtNLM"/>
    </source>
</evidence>
<dbReference type="Proteomes" id="UP001497623">
    <property type="component" value="Unassembled WGS sequence"/>
</dbReference>
<comment type="caution">
    <text evidence="1">The sequence shown here is derived from an EMBL/GenBank/DDBJ whole genome shotgun (WGS) entry which is preliminary data.</text>
</comment>
<protein>
    <recommendedName>
        <fullName evidence="3">SGNH hydrolase-type esterase domain-containing protein</fullName>
    </recommendedName>
</protein>
<dbReference type="Gene3D" id="3.40.50.1110">
    <property type="entry name" value="SGNH hydrolase"/>
    <property type="match status" value="1"/>
</dbReference>
<accession>A0AAV2QAD7</accession>
<reference evidence="1 2" key="1">
    <citation type="submission" date="2024-05" db="EMBL/GenBank/DDBJ databases">
        <authorList>
            <person name="Wallberg A."/>
        </authorList>
    </citation>
    <scope>NUCLEOTIDE SEQUENCE [LARGE SCALE GENOMIC DNA]</scope>
</reference>
<keyword evidence="2" id="KW-1185">Reference proteome</keyword>